<sequence>MTEKEKSFPLFESNRMSSVVDELFRTAEMKSTDWRQENLGLGKSTII</sequence>
<dbReference type="RefSeq" id="WP_168552710.1">
    <property type="nucleotide sequence ID" value="NZ_JAAWWL010000002.1"/>
</dbReference>
<evidence type="ECO:0000313" key="1">
    <source>
        <dbReference type="EMBL" id="NKI32516.1"/>
    </source>
</evidence>
<keyword evidence="2" id="KW-1185">Reference proteome</keyword>
<protein>
    <submittedName>
        <fullName evidence="1">Uncharacterized protein</fullName>
    </submittedName>
</protein>
<name>A0ABX1GTZ6_9FLAO</name>
<reference evidence="1 2" key="1">
    <citation type="submission" date="2020-04" db="EMBL/GenBank/DDBJ databases">
        <authorList>
            <person name="Yoon J."/>
        </authorList>
    </citation>
    <scope>NUCLEOTIDE SEQUENCE [LARGE SCALE GENOMIC DNA]</scope>
    <source>
        <strain evidence="1 2">DJ-13</strain>
    </source>
</reference>
<comment type="caution">
    <text evidence="1">The sequence shown here is derived from an EMBL/GenBank/DDBJ whole genome shotgun (WGS) entry which is preliminary data.</text>
</comment>
<proteinExistence type="predicted"/>
<organism evidence="1 2">
    <name type="scientific">Croceivirga thetidis</name>
    <dbReference type="NCBI Taxonomy" id="2721623"/>
    <lineage>
        <taxon>Bacteria</taxon>
        <taxon>Pseudomonadati</taxon>
        <taxon>Bacteroidota</taxon>
        <taxon>Flavobacteriia</taxon>
        <taxon>Flavobacteriales</taxon>
        <taxon>Flavobacteriaceae</taxon>
        <taxon>Croceivirga</taxon>
    </lineage>
</organism>
<accession>A0ABX1GTZ6</accession>
<dbReference type="Proteomes" id="UP000718451">
    <property type="component" value="Unassembled WGS sequence"/>
</dbReference>
<gene>
    <name evidence="1" type="ORF">HCU67_11220</name>
</gene>
<dbReference type="EMBL" id="JAAWWL010000002">
    <property type="protein sequence ID" value="NKI32516.1"/>
    <property type="molecule type" value="Genomic_DNA"/>
</dbReference>
<evidence type="ECO:0000313" key="2">
    <source>
        <dbReference type="Proteomes" id="UP000718451"/>
    </source>
</evidence>